<evidence type="ECO:0000313" key="2">
    <source>
        <dbReference type="EMBL" id="UYV77578.1"/>
    </source>
</evidence>
<gene>
    <name evidence="2" type="ORF">LAZ67_15001618</name>
</gene>
<keyword evidence="3" id="KW-1185">Reference proteome</keyword>
<evidence type="ECO:0000313" key="3">
    <source>
        <dbReference type="Proteomes" id="UP001235939"/>
    </source>
</evidence>
<organism evidence="2 3">
    <name type="scientific">Cordylochernes scorpioides</name>
    <dbReference type="NCBI Taxonomy" id="51811"/>
    <lineage>
        <taxon>Eukaryota</taxon>
        <taxon>Metazoa</taxon>
        <taxon>Ecdysozoa</taxon>
        <taxon>Arthropoda</taxon>
        <taxon>Chelicerata</taxon>
        <taxon>Arachnida</taxon>
        <taxon>Pseudoscorpiones</taxon>
        <taxon>Cheliferoidea</taxon>
        <taxon>Chernetidae</taxon>
        <taxon>Cordylochernes</taxon>
    </lineage>
</organism>
<dbReference type="EMBL" id="CP092877">
    <property type="protein sequence ID" value="UYV77578.1"/>
    <property type="molecule type" value="Genomic_DNA"/>
</dbReference>
<reference evidence="2 3" key="1">
    <citation type="submission" date="2022-01" db="EMBL/GenBank/DDBJ databases">
        <title>A chromosomal length assembly of Cordylochernes scorpioides.</title>
        <authorList>
            <person name="Zeh D."/>
            <person name="Zeh J."/>
        </authorList>
    </citation>
    <scope>NUCLEOTIDE SEQUENCE [LARGE SCALE GENOMIC DNA]</scope>
    <source>
        <strain evidence="2">IN4F17</strain>
        <tissue evidence="2">Whole Body</tissue>
    </source>
</reference>
<protein>
    <submittedName>
        <fullName evidence="2">Uncharacterized protein</fullName>
    </submittedName>
</protein>
<name>A0ABY6LCE5_9ARAC</name>
<dbReference type="Proteomes" id="UP001235939">
    <property type="component" value="Chromosome 15"/>
</dbReference>
<accession>A0ABY6LCE5</accession>
<sequence length="291" mass="32475">MESDQNTEVKDSGNLSREGETAGSGAATAPLACILLQLATLLTQAKVSDGAAAALPPFDGTYSAHQFFQAFDRKMDDAHVDAPEKLLRLPNYLTRQHLEHFRKLRLAAQDYFHVRQILLDLYPESSDASFAKYFAMKLTGQADLETYYREKTAMGLQLGLPQEVILETLTEGLPFFDQRLVRVVPPESLGEWFRLAQRIHGPSMPTARHREDQPPTMSGPYPSTPRRTGAWTAPPPPSNLIDAVYACGVDVEKGPIRQQLWNAAPCDNVESWFGAQSRMIPGHLYFVFRAL</sequence>
<evidence type="ECO:0000256" key="1">
    <source>
        <dbReference type="SAM" id="MobiDB-lite"/>
    </source>
</evidence>
<feature type="region of interest" description="Disordered" evidence="1">
    <location>
        <begin position="203"/>
        <end position="230"/>
    </location>
</feature>
<feature type="region of interest" description="Disordered" evidence="1">
    <location>
        <begin position="1"/>
        <end position="23"/>
    </location>
</feature>
<proteinExistence type="predicted"/>